<feature type="region of interest" description="Disordered" evidence="1">
    <location>
        <begin position="125"/>
        <end position="166"/>
    </location>
</feature>
<feature type="compositionally biased region" description="Basic and acidic residues" evidence="1">
    <location>
        <begin position="141"/>
        <end position="166"/>
    </location>
</feature>
<name>A0A9E7IDS8_9LILI</name>
<reference evidence="2" key="1">
    <citation type="submission" date="2022-05" db="EMBL/GenBank/DDBJ databases">
        <title>The Musa troglodytarum L. genome provides insights into the mechanism of non-climacteric behaviour and enrichment of carotenoids.</title>
        <authorList>
            <person name="Wang J."/>
        </authorList>
    </citation>
    <scope>NUCLEOTIDE SEQUENCE</scope>
    <source>
        <tissue evidence="2">Leaf</tissue>
    </source>
</reference>
<dbReference type="AlphaFoldDB" id="A0A9E7IDS8"/>
<gene>
    <name evidence="2" type="ORF">MUK42_32775</name>
</gene>
<evidence type="ECO:0000313" key="2">
    <source>
        <dbReference type="EMBL" id="URE46047.1"/>
    </source>
</evidence>
<sequence>MEKRKKNLQAPSLWSEYPAKIAHLEQGLELTKSVDQAYRAAAKVGNPIGIQGGHCVYMLDSHRIKRSSVITLSNEASDSLAHACGVWVCAYRTTLHNEASDCSSVAAGRVRLVIGPGRTKDLLATTNSEEMETQDRLSYQPEERQHESSLARRDDTEKDSEKDGIP</sequence>
<organism evidence="2 3">
    <name type="scientific">Musa troglodytarum</name>
    <name type="common">fe'i banana</name>
    <dbReference type="NCBI Taxonomy" id="320322"/>
    <lineage>
        <taxon>Eukaryota</taxon>
        <taxon>Viridiplantae</taxon>
        <taxon>Streptophyta</taxon>
        <taxon>Embryophyta</taxon>
        <taxon>Tracheophyta</taxon>
        <taxon>Spermatophyta</taxon>
        <taxon>Magnoliopsida</taxon>
        <taxon>Liliopsida</taxon>
        <taxon>Zingiberales</taxon>
        <taxon>Musaceae</taxon>
        <taxon>Musa</taxon>
    </lineage>
</organism>
<dbReference type="Proteomes" id="UP001055439">
    <property type="component" value="Chromosome 9"/>
</dbReference>
<evidence type="ECO:0000313" key="3">
    <source>
        <dbReference type="Proteomes" id="UP001055439"/>
    </source>
</evidence>
<evidence type="ECO:0000256" key="1">
    <source>
        <dbReference type="SAM" id="MobiDB-lite"/>
    </source>
</evidence>
<proteinExistence type="predicted"/>
<dbReference type="EMBL" id="CP097511">
    <property type="protein sequence ID" value="URE46047.1"/>
    <property type="molecule type" value="Genomic_DNA"/>
</dbReference>
<protein>
    <submittedName>
        <fullName evidence="2">Uncharacterized protein</fullName>
    </submittedName>
</protein>
<keyword evidence="3" id="KW-1185">Reference proteome</keyword>
<accession>A0A9E7IDS8</accession>